<dbReference type="PROSITE" id="PS50157">
    <property type="entry name" value="ZINC_FINGER_C2H2_2"/>
    <property type="match status" value="2"/>
</dbReference>
<feature type="domain" description="C2H2-type" evidence="3">
    <location>
        <begin position="10"/>
        <end position="39"/>
    </location>
</feature>
<dbReference type="SMART" id="SM00355">
    <property type="entry name" value="ZnF_C2H2"/>
    <property type="match status" value="4"/>
</dbReference>
<keyword evidence="1" id="KW-0862">Zinc</keyword>
<sequence length="341" mass="38297">MKVHSGIKPYCCQYCPFSSEFRSSLLRHIKRHTHANEKPYRCGRCSYQSRYKWNVTVHMRKCHDKDNNYRHMLQAQSPNDLQGLPRISNVFSGNPSSELSSSEISSSPESMPTSVNITCASASNSIVVDKGVENQNKQTASIDDRNDRDFRPGSILEAAAQRKLMEFTHIQSVYTSTPISHTVQRKSIDNASFTQPDSVSISSASQPGFDTPIYSLSMPMASINARPKQAASLVQHVDKNHSPPIVPVSLRVTPQLLEKNPAKDRLVSESCQTEQVENPDCSCSNMKSCNHCGTFFTDNVIYTLHMSCHGNRNPFQCGICGYECRDKIEFTCHITRSQHKK</sequence>
<reference evidence="5" key="1">
    <citation type="submission" date="2025-08" db="UniProtKB">
        <authorList>
            <consortium name="RefSeq"/>
        </authorList>
    </citation>
    <scope>IDENTIFICATION</scope>
    <source>
        <tissue evidence="5">Testes</tissue>
    </source>
</reference>
<dbReference type="RefSeq" id="XP_006825014.1">
    <property type="nucleotide sequence ID" value="XM_006824951.1"/>
</dbReference>
<dbReference type="PROSITE" id="PS00028">
    <property type="entry name" value="ZINC_FINGER_C2H2_1"/>
    <property type="match status" value="2"/>
</dbReference>
<keyword evidence="4" id="KW-1185">Reference proteome</keyword>
<feature type="compositionally biased region" description="Low complexity" evidence="2">
    <location>
        <begin position="92"/>
        <end position="112"/>
    </location>
</feature>
<dbReference type="InterPro" id="IPR028440">
    <property type="entry name" value="TRPS1"/>
</dbReference>
<dbReference type="Proteomes" id="UP000694865">
    <property type="component" value="Unplaced"/>
</dbReference>
<name>A0ABM0MYC3_SACKO</name>
<evidence type="ECO:0000256" key="1">
    <source>
        <dbReference type="PROSITE-ProRule" id="PRU00042"/>
    </source>
</evidence>
<proteinExistence type="predicted"/>
<keyword evidence="1" id="KW-0863">Zinc-finger</keyword>
<dbReference type="GeneID" id="102807305"/>
<dbReference type="PANTHER" id="PTHR47034:SF1">
    <property type="entry name" value="ZINC FINGER TRANSCRIPTION FACTOR TRPS1"/>
    <property type="match status" value="1"/>
</dbReference>
<dbReference type="SUPFAM" id="SSF57667">
    <property type="entry name" value="beta-beta-alpha zinc fingers"/>
    <property type="match status" value="2"/>
</dbReference>
<dbReference type="Gene3D" id="3.30.160.60">
    <property type="entry name" value="Classic Zinc Finger"/>
    <property type="match status" value="3"/>
</dbReference>
<evidence type="ECO:0000259" key="3">
    <source>
        <dbReference type="PROSITE" id="PS50157"/>
    </source>
</evidence>
<keyword evidence="1" id="KW-0479">Metal-binding</keyword>
<dbReference type="InterPro" id="IPR036236">
    <property type="entry name" value="Znf_C2H2_sf"/>
</dbReference>
<evidence type="ECO:0000256" key="2">
    <source>
        <dbReference type="SAM" id="MobiDB-lite"/>
    </source>
</evidence>
<organism evidence="4 5">
    <name type="scientific">Saccoglossus kowalevskii</name>
    <name type="common">Acorn worm</name>
    <dbReference type="NCBI Taxonomy" id="10224"/>
    <lineage>
        <taxon>Eukaryota</taxon>
        <taxon>Metazoa</taxon>
        <taxon>Hemichordata</taxon>
        <taxon>Enteropneusta</taxon>
        <taxon>Harrimaniidae</taxon>
        <taxon>Saccoglossus</taxon>
    </lineage>
</organism>
<protein>
    <submittedName>
        <fullName evidence="5">Zinc finger protein Pegasus-like</fullName>
    </submittedName>
</protein>
<evidence type="ECO:0000313" key="4">
    <source>
        <dbReference type="Proteomes" id="UP000694865"/>
    </source>
</evidence>
<dbReference type="InterPro" id="IPR013087">
    <property type="entry name" value="Znf_C2H2_type"/>
</dbReference>
<accession>A0ABM0MYC3</accession>
<feature type="domain" description="C2H2-type" evidence="3">
    <location>
        <begin position="287"/>
        <end position="314"/>
    </location>
</feature>
<dbReference type="PANTHER" id="PTHR47034">
    <property type="entry name" value="ZINC FINGER TRANSCRIPTION FACTOR TRPS1"/>
    <property type="match status" value="1"/>
</dbReference>
<feature type="region of interest" description="Disordered" evidence="2">
    <location>
        <begin position="78"/>
        <end position="112"/>
    </location>
</feature>
<evidence type="ECO:0000313" key="5">
    <source>
        <dbReference type="RefSeq" id="XP_006825014.1"/>
    </source>
</evidence>
<gene>
    <name evidence="5" type="primary">LOC102807305</name>
</gene>